<dbReference type="OrthoDB" id="7396853at2759"/>
<proteinExistence type="predicted"/>
<dbReference type="Proteomes" id="UP000631114">
    <property type="component" value="Unassembled WGS sequence"/>
</dbReference>
<dbReference type="PANTHER" id="PTHR30096:SF0">
    <property type="entry name" value="4,5-DOPA DIOXYGENASE EXTRADIOL-LIKE PROTEIN"/>
    <property type="match status" value="1"/>
</dbReference>
<keyword evidence="1" id="KW-0560">Oxidoreductase</keyword>
<protein>
    <submittedName>
        <fullName evidence="2">Uncharacterized protein</fullName>
    </submittedName>
</protein>
<sequence>MEPITITWARHWLLLEKKGLKSLIHGSKSLFKRKAGLFCRYKDVNHYEKKAPYGKKAHPHPDHFYPLYVALRAAGDKSKAEQIHHSWSLGSISYASYHFTTN</sequence>
<organism evidence="2 3">
    <name type="scientific">Coptis chinensis</name>
    <dbReference type="NCBI Taxonomy" id="261450"/>
    <lineage>
        <taxon>Eukaryota</taxon>
        <taxon>Viridiplantae</taxon>
        <taxon>Streptophyta</taxon>
        <taxon>Embryophyta</taxon>
        <taxon>Tracheophyta</taxon>
        <taxon>Spermatophyta</taxon>
        <taxon>Magnoliopsida</taxon>
        <taxon>Ranunculales</taxon>
        <taxon>Ranunculaceae</taxon>
        <taxon>Coptidoideae</taxon>
        <taxon>Coptis</taxon>
    </lineage>
</organism>
<evidence type="ECO:0000256" key="1">
    <source>
        <dbReference type="ARBA" id="ARBA00023002"/>
    </source>
</evidence>
<dbReference type="EMBL" id="JADFTS010000005">
    <property type="protein sequence ID" value="KAF9606115.1"/>
    <property type="molecule type" value="Genomic_DNA"/>
</dbReference>
<dbReference type="SUPFAM" id="SSF53213">
    <property type="entry name" value="LigB-like"/>
    <property type="match status" value="1"/>
</dbReference>
<evidence type="ECO:0000313" key="2">
    <source>
        <dbReference type="EMBL" id="KAF9606115.1"/>
    </source>
</evidence>
<name>A0A835LSP8_9MAGN</name>
<dbReference type="PANTHER" id="PTHR30096">
    <property type="entry name" value="4,5-DOPA DIOXYGENASE EXTRADIOL-LIKE PROTEIN"/>
    <property type="match status" value="1"/>
</dbReference>
<dbReference type="AlphaFoldDB" id="A0A835LSP8"/>
<gene>
    <name evidence="2" type="ORF">IFM89_023138</name>
</gene>
<comment type="caution">
    <text evidence="2">The sequence shown here is derived from an EMBL/GenBank/DDBJ whole genome shotgun (WGS) entry which is preliminary data.</text>
</comment>
<dbReference type="GO" id="GO:0016491">
    <property type="term" value="F:oxidoreductase activity"/>
    <property type="evidence" value="ECO:0007669"/>
    <property type="project" value="UniProtKB-KW"/>
</dbReference>
<dbReference type="Gene3D" id="3.40.830.10">
    <property type="entry name" value="LigB-like"/>
    <property type="match status" value="1"/>
</dbReference>
<keyword evidence="3" id="KW-1185">Reference proteome</keyword>
<reference evidence="2 3" key="1">
    <citation type="submission" date="2020-10" db="EMBL/GenBank/DDBJ databases">
        <title>The Coptis chinensis genome and diversification of protoberbering-type alkaloids.</title>
        <authorList>
            <person name="Wang B."/>
            <person name="Shu S."/>
            <person name="Song C."/>
            <person name="Liu Y."/>
        </authorList>
    </citation>
    <scope>NUCLEOTIDE SEQUENCE [LARGE SCALE GENOMIC DNA]</scope>
    <source>
        <strain evidence="2">HL-2020</strain>
        <tissue evidence="2">Leaf</tissue>
    </source>
</reference>
<accession>A0A835LSP8</accession>
<evidence type="ECO:0000313" key="3">
    <source>
        <dbReference type="Proteomes" id="UP000631114"/>
    </source>
</evidence>